<dbReference type="InterPro" id="IPR016181">
    <property type="entry name" value="Acyl_CoA_acyltransferase"/>
</dbReference>
<dbReference type="PANTHER" id="PTHR43877">
    <property type="entry name" value="AMINOALKYLPHOSPHONATE N-ACETYLTRANSFERASE-RELATED-RELATED"/>
    <property type="match status" value="1"/>
</dbReference>
<evidence type="ECO:0000259" key="3">
    <source>
        <dbReference type="PROSITE" id="PS51186"/>
    </source>
</evidence>
<dbReference type="PANTHER" id="PTHR43877:SF2">
    <property type="entry name" value="AMINOALKYLPHOSPHONATE N-ACETYLTRANSFERASE-RELATED"/>
    <property type="match status" value="1"/>
</dbReference>
<organism evidence="4 5">
    <name type="scientific">Dongia soli</name>
    <dbReference type="NCBI Taxonomy" id="600628"/>
    <lineage>
        <taxon>Bacteria</taxon>
        <taxon>Pseudomonadati</taxon>
        <taxon>Pseudomonadota</taxon>
        <taxon>Alphaproteobacteria</taxon>
        <taxon>Rhodospirillales</taxon>
        <taxon>Dongiaceae</taxon>
        <taxon>Dongia</taxon>
    </lineage>
</organism>
<dbReference type="CDD" id="cd04301">
    <property type="entry name" value="NAT_SF"/>
    <property type="match status" value="1"/>
</dbReference>
<protein>
    <submittedName>
        <fullName evidence="4">GNAT family N-acetyltransferase</fullName>
    </submittedName>
</protein>
<dbReference type="Proteomes" id="UP001279642">
    <property type="component" value="Unassembled WGS sequence"/>
</dbReference>
<dbReference type="EMBL" id="JAXCLW010000006">
    <property type="protein sequence ID" value="MDY0884834.1"/>
    <property type="molecule type" value="Genomic_DNA"/>
</dbReference>
<evidence type="ECO:0000256" key="1">
    <source>
        <dbReference type="ARBA" id="ARBA00022679"/>
    </source>
</evidence>
<dbReference type="InterPro" id="IPR050832">
    <property type="entry name" value="Bact_Acetyltransf"/>
</dbReference>
<keyword evidence="5" id="KW-1185">Reference proteome</keyword>
<reference evidence="4 5" key="1">
    <citation type="journal article" date="2016" name="Antonie Van Leeuwenhoek">
        <title>Dongia soli sp. nov., isolated from soil from Dokdo, Korea.</title>
        <authorList>
            <person name="Kim D.U."/>
            <person name="Lee H."/>
            <person name="Kim H."/>
            <person name="Kim S.G."/>
            <person name="Ka J.O."/>
        </authorList>
    </citation>
    <scope>NUCLEOTIDE SEQUENCE [LARGE SCALE GENOMIC DNA]</scope>
    <source>
        <strain evidence="4 5">D78</strain>
    </source>
</reference>
<comment type="caution">
    <text evidence="4">The sequence shown here is derived from an EMBL/GenBank/DDBJ whole genome shotgun (WGS) entry which is preliminary data.</text>
</comment>
<keyword evidence="2" id="KW-0012">Acyltransferase</keyword>
<name>A0ABU5EEN1_9PROT</name>
<evidence type="ECO:0000256" key="2">
    <source>
        <dbReference type="ARBA" id="ARBA00023315"/>
    </source>
</evidence>
<evidence type="ECO:0000313" key="4">
    <source>
        <dbReference type="EMBL" id="MDY0884834.1"/>
    </source>
</evidence>
<dbReference type="Pfam" id="PF00583">
    <property type="entry name" value="Acetyltransf_1"/>
    <property type="match status" value="1"/>
</dbReference>
<accession>A0ABU5EEN1</accession>
<keyword evidence="1" id="KW-0808">Transferase</keyword>
<sequence>MAEQTMPAITMRPAIATDHENLRVALVALQEYERLLHDTRLPAETFVDRYLRWMLQQVSEQNGLCLIAEADNAFAGFVAGWIERMEWMVETADSTVYGYISDIFVLPDWRGQRVATRLLDAAAAHMRDRGMARLRIGLLSNNVAAIAAYRYAGFQPYEMTMEKALR</sequence>
<feature type="domain" description="N-acetyltransferase" evidence="3">
    <location>
        <begin position="24"/>
        <end position="166"/>
    </location>
</feature>
<dbReference type="Gene3D" id="3.40.630.30">
    <property type="match status" value="1"/>
</dbReference>
<dbReference type="InterPro" id="IPR000182">
    <property type="entry name" value="GNAT_dom"/>
</dbReference>
<proteinExistence type="predicted"/>
<gene>
    <name evidence="4" type="ORF">SMD27_18465</name>
</gene>
<dbReference type="RefSeq" id="WP_320509907.1">
    <property type="nucleotide sequence ID" value="NZ_JAXCLW010000006.1"/>
</dbReference>
<dbReference type="SUPFAM" id="SSF55729">
    <property type="entry name" value="Acyl-CoA N-acyltransferases (Nat)"/>
    <property type="match status" value="1"/>
</dbReference>
<evidence type="ECO:0000313" key="5">
    <source>
        <dbReference type="Proteomes" id="UP001279642"/>
    </source>
</evidence>
<dbReference type="PROSITE" id="PS51186">
    <property type="entry name" value="GNAT"/>
    <property type="match status" value="1"/>
</dbReference>